<dbReference type="InterPro" id="IPR013874">
    <property type="entry name" value="Cdc37_Hsp90-bd"/>
</dbReference>
<dbReference type="FunCoup" id="A0A316YWE9">
    <property type="interactions" value="406"/>
</dbReference>
<feature type="region of interest" description="Disordered" evidence="6">
    <location>
        <begin position="83"/>
        <end position="109"/>
    </location>
</feature>
<evidence type="ECO:0000256" key="3">
    <source>
        <dbReference type="ARBA" id="ARBA00022490"/>
    </source>
</evidence>
<dbReference type="InterPro" id="IPR013855">
    <property type="entry name" value="Cdc37_N_dom"/>
</dbReference>
<evidence type="ECO:0000256" key="6">
    <source>
        <dbReference type="SAM" id="MobiDB-lite"/>
    </source>
</evidence>
<feature type="compositionally biased region" description="Basic and acidic residues" evidence="6">
    <location>
        <begin position="86"/>
        <end position="100"/>
    </location>
</feature>
<dbReference type="PANTHER" id="PTHR12800">
    <property type="entry name" value="CDC37-RELATED"/>
    <property type="match status" value="1"/>
</dbReference>
<proteinExistence type="inferred from homology"/>
<dbReference type="SMART" id="SM01069">
    <property type="entry name" value="CDC37_C"/>
    <property type="match status" value="1"/>
</dbReference>
<dbReference type="Proteomes" id="UP000245768">
    <property type="component" value="Unassembled WGS sequence"/>
</dbReference>
<dbReference type="GO" id="GO:0050821">
    <property type="term" value="P:protein stabilization"/>
    <property type="evidence" value="ECO:0007669"/>
    <property type="project" value="TreeGrafter"/>
</dbReference>
<dbReference type="AlphaFoldDB" id="A0A316YWE9"/>
<dbReference type="EMBL" id="KZ819634">
    <property type="protein sequence ID" value="PWN93366.1"/>
    <property type="molecule type" value="Genomic_DNA"/>
</dbReference>
<gene>
    <name evidence="10" type="ORF">FA10DRAFT_264024</name>
</gene>
<keyword evidence="11" id="KW-1185">Reference proteome</keyword>
<evidence type="ECO:0000259" key="8">
    <source>
        <dbReference type="SMART" id="SM01070"/>
    </source>
</evidence>
<dbReference type="GO" id="GO:0051087">
    <property type="term" value="F:protein-folding chaperone binding"/>
    <property type="evidence" value="ECO:0007669"/>
    <property type="project" value="TreeGrafter"/>
</dbReference>
<dbReference type="Pfam" id="PF03234">
    <property type="entry name" value="CDC37_N"/>
    <property type="match status" value="1"/>
</dbReference>
<evidence type="ECO:0000256" key="5">
    <source>
        <dbReference type="ARBA" id="ARBA00031396"/>
    </source>
</evidence>
<comment type="similarity">
    <text evidence="2">Belongs to the CDC37 family.</text>
</comment>
<feature type="domain" description="Cdc37 C-terminal" evidence="7">
    <location>
        <begin position="410"/>
        <end position="504"/>
    </location>
</feature>
<accession>A0A316YWE9</accession>
<sequence>MVGKLNYSKWDNLELSDDSDIEVHPNVDKKSFVRWKQRDIHEKREVRKAELDGFKREKDLNEELAPRLDEILEGARKEGSSYYSREVSRLTADRASRGNKDGPNGPTTNDMILSLLLQINDEPSVKGKSSSDLDEALVAKLQEHKRKLAERQTEVASKISEMEEEDRRKITSDSLREGWSGGHVTKAESEPALASKPAATANKGKGKMTEQKIETLNASSLSPDSDAEDDDDDESVPTMTPSMRDFLSLPPVIPSSLPLSLSSLPANFNPSRDVKNEPFEQALQFLSKNKSLLREDSGTTDALLVEAFQAAMRSDAKRARSCVEKGLLVQYCNKLGKDGVSLFFRRMTSTDGKAAVVFFNDVLSTHARIMERSKVLLAEQNQQPSSGEGGKAGEEQIQLVAEDPSTVISFEVPDGPPPEHLTLEGEGVESMDVEQVRVFLQRRWDIYQGFSDDFRQALETRQLDRVNEVLGKMNVEEAEKVVGLLDEAGILSFSSKEVRDETGK</sequence>
<dbReference type="GeneID" id="37042393"/>
<evidence type="ECO:0000256" key="4">
    <source>
        <dbReference type="ARBA" id="ARBA00023186"/>
    </source>
</evidence>
<dbReference type="PANTHER" id="PTHR12800:SF4">
    <property type="entry name" value="HSP90 CO-CHAPERONE CDC37"/>
    <property type="match status" value="1"/>
</dbReference>
<evidence type="ECO:0000259" key="7">
    <source>
        <dbReference type="SMART" id="SM01069"/>
    </source>
</evidence>
<keyword evidence="4" id="KW-0143">Chaperone</keyword>
<reference evidence="10" key="1">
    <citation type="journal article" date="2018" name="Mol. Biol. Evol.">
        <title>Broad Genomic Sampling Reveals a Smut Pathogenic Ancestry of the Fungal Clade Ustilaginomycotina.</title>
        <authorList>
            <person name="Kijpornyongpan T."/>
            <person name="Mondo S.J."/>
            <person name="Barry K."/>
            <person name="Sandor L."/>
            <person name="Lee J."/>
            <person name="Lipzen A."/>
            <person name="Pangilinan J."/>
            <person name="LaButti K."/>
            <person name="Hainaut M."/>
            <person name="Henrissat B."/>
            <person name="Grigoriev I.V."/>
            <person name="Spatafora J.W."/>
            <person name="Aime M.C."/>
        </authorList>
    </citation>
    <scope>NUCLEOTIDE SEQUENCE [LARGE SCALE GENOMIC DNA]</scope>
    <source>
        <strain evidence="10">MCA 4198</strain>
    </source>
</reference>
<dbReference type="GO" id="GO:0005737">
    <property type="term" value="C:cytoplasm"/>
    <property type="evidence" value="ECO:0007669"/>
    <property type="project" value="UniProtKB-SubCell"/>
</dbReference>
<dbReference type="Gene3D" id="1.20.58.610">
    <property type="entry name" value="Cdc37, Hsp90 binding domain"/>
    <property type="match status" value="1"/>
</dbReference>
<dbReference type="OrthoDB" id="440202at2759"/>
<dbReference type="GO" id="GO:0031072">
    <property type="term" value="F:heat shock protein binding"/>
    <property type="evidence" value="ECO:0007669"/>
    <property type="project" value="TreeGrafter"/>
</dbReference>
<dbReference type="InterPro" id="IPR004918">
    <property type="entry name" value="Cdc37"/>
</dbReference>
<feature type="domain" description="Cdc37 N-terminal" evidence="9">
    <location>
        <begin position="4"/>
        <end position="182"/>
    </location>
</feature>
<dbReference type="Pfam" id="PF08564">
    <property type="entry name" value="CDC37_C"/>
    <property type="match status" value="1"/>
</dbReference>
<dbReference type="SMART" id="SM01070">
    <property type="entry name" value="CDC37_M"/>
    <property type="match status" value="1"/>
</dbReference>
<evidence type="ECO:0000313" key="11">
    <source>
        <dbReference type="Proteomes" id="UP000245768"/>
    </source>
</evidence>
<dbReference type="RefSeq" id="XP_025380564.1">
    <property type="nucleotide sequence ID" value="XM_025520477.1"/>
</dbReference>
<evidence type="ECO:0000256" key="2">
    <source>
        <dbReference type="ARBA" id="ARBA00006222"/>
    </source>
</evidence>
<name>A0A316YWE9_9BASI</name>
<protein>
    <recommendedName>
        <fullName evidence="5">Hsp90 chaperone protein kinase-targeting subunit</fullName>
    </recommendedName>
</protein>
<dbReference type="GO" id="GO:0019901">
    <property type="term" value="F:protein kinase binding"/>
    <property type="evidence" value="ECO:0007669"/>
    <property type="project" value="InterPro"/>
</dbReference>
<dbReference type="GO" id="GO:0051082">
    <property type="term" value="F:unfolded protein binding"/>
    <property type="evidence" value="ECO:0007669"/>
    <property type="project" value="TreeGrafter"/>
</dbReference>
<evidence type="ECO:0000256" key="1">
    <source>
        <dbReference type="ARBA" id="ARBA00004496"/>
    </source>
</evidence>
<dbReference type="SMART" id="SM01071">
    <property type="entry name" value="CDC37_N"/>
    <property type="match status" value="1"/>
</dbReference>
<feature type="domain" description="Cdc37 Hsp90 binding" evidence="8">
    <location>
        <begin position="202"/>
        <end position="389"/>
    </location>
</feature>
<organism evidence="10 11">
    <name type="scientific">Acaromyces ingoldii</name>
    <dbReference type="NCBI Taxonomy" id="215250"/>
    <lineage>
        <taxon>Eukaryota</taxon>
        <taxon>Fungi</taxon>
        <taxon>Dikarya</taxon>
        <taxon>Basidiomycota</taxon>
        <taxon>Ustilaginomycotina</taxon>
        <taxon>Exobasidiomycetes</taxon>
        <taxon>Exobasidiales</taxon>
        <taxon>Cryptobasidiaceae</taxon>
        <taxon>Acaromyces</taxon>
    </lineage>
</organism>
<feature type="compositionally biased region" description="Acidic residues" evidence="6">
    <location>
        <begin position="225"/>
        <end position="235"/>
    </location>
</feature>
<evidence type="ECO:0000259" key="9">
    <source>
        <dbReference type="SMART" id="SM01071"/>
    </source>
</evidence>
<keyword evidence="3" id="KW-0963">Cytoplasm</keyword>
<dbReference type="STRING" id="215250.A0A316YWE9"/>
<dbReference type="InterPro" id="IPR038189">
    <property type="entry name" value="Cdc37_Hsp90-bd_sf"/>
</dbReference>
<dbReference type="SUPFAM" id="SSF101391">
    <property type="entry name" value="Hsp90 co-chaperone CDC37"/>
    <property type="match status" value="1"/>
</dbReference>
<feature type="region of interest" description="Disordered" evidence="6">
    <location>
        <begin position="146"/>
        <end position="247"/>
    </location>
</feature>
<comment type="subcellular location">
    <subcellularLocation>
        <location evidence="1">Cytoplasm</location>
    </subcellularLocation>
</comment>
<dbReference type="GO" id="GO:0006457">
    <property type="term" value="P:protein folding"/>
    <property type="evidence" value="ECO:0007669"/>
    <property type="project" value="TreeGrafter"/>
</dbReference>
<dbReference type="Pfam" id="PF08565">
    <property type="entry name" value="CDC37_M"/>
    <property type="match status" value="1"/>
</dbReference>
<dbReference type="InParanoid" id="A0A316YWE9"/>
<feature type="compositionally biased region" description="Basic and acidic residues" evidence="6">
    <location>
        <begin position="165"/>
        <end position="176"/>
    </location>
</feature>
<evidence type="ECO:0000313" key="10">
    <source>
        <dbReference type="EMBL" id="PWN93366.1"/>
    </source>
</evidence>
<dbReference type="InterPro" id="IPR013873">
    <property type="entry name" value="Cdc37_C"/>
</dbReference>